<dbReference type="Proteomes" id="UP001329915">
    <property type="component" value="Chromosome"/>
</dbReference>
<dbReference type="InterPro" id="IPR046865">
    <property type="entry name" value="FapA_b_solenoid"/>
</dbReference>
<keyword evidence="3" id="KW-1185">Reference proteome</keyword>
<name>A0AAU0URJ2_9FIRM</name>
<accession>A0AAU0URJ2</accession>
<evidence type="ECO:0000313" key="3">
    <source>
        <dbReference type="Proteomes" id="UP001329915"/>
    </source>
</evidence>
<dbReference type="PANTHER" id="PTHR38032:SF1">
    <property type="entry name" value="RNA-BINDING PROTEIN KHPB N-TERMINAL DOMAIN-CONTAINING PROTEIN"/>
    <property type="match status" value="1"/>
</dbReference>
<dbReference type="RefSeq" id="WP_366922256.1">
    <property type="nucleotide sequence ID" value="NZ_CP121694.1"/>
</dbReference>
<evidence type="ECO:0000259" key="1">
    <source>
        <dbReference type="Pfam" id="PF20250"/>
    </source>
</evidence>
<reference evidence="2 3" key="1">
    <citation type="submission" date="2023-04" db="EMBL/GenBank/DDBJ databases">
        <authorList>
            <person name="Hsu D."/>
        </authorList>
    </citation>
    <scope>NUCLEOTIDE SEQUENCE [LARGE SCALE GENOMIC DNA]</scope>
    <source>
        <strain evidence="2 3">MK1</strain>
    </source>
</reference>
<dbReference type="AlphaFoldDB" id="A0AAU0URJ2"/>
<evidence type="ECO:0000313" key="2">
    <source>
        <dbReference type="EMBL" id="WRO22861.1"/>
    </source>
</evidence>
<organism evidence="2 3">
    <name type="scientific">Metallumcola ferriviriculae</name>
    <dbReference type="NCBI Taxonomy" id="3039180"/>
    <lineage>
        <taxon>Bacteria</taxon>
        <taxon>Bacillati</taxon>
        <taxon>Bacillota</taxon>
        <taxon>Clostridia</taxon>
        <taxon>Neomoorellales</taxon>
        <taxon>Desulfitibacteraceae</taxon>
        <taxon>Metallumcola</taxon>
    </lineage>
</organism>
<protein>
    <submittedName>
        <fullName evidence="2">FapA family protein</fullName>
    </submittedName>
</protein>
<dbReference type="Pfam" id="PF03961">
    <property type="entry name" value="FapA"/>
    <property type="match status" value="1"/>
</dbReference>
<sequence>MVDNLARNKFYELGSETPGFSKGTSAKTGGAESDTNISDDNLSNVDGIIAVRDGKVEMVMPKGSGKYPTITPGNDVKVFINEEEIFDTTVLTNKDAVVLVPDEEKSAADYLVEVEDDLMTAYLSVSYKKGKKYKVMDSEAQKDLVIAAKTVKDLPVFKVHEKDILNDLADKNVICYIDKCKIKVLLARSESFKREKIAQGLKPRLPVDETVEYTFQQKHKSVNNRLINEVISVEPGEVLAIKRAAVVGEPGMDLSGAIKDAPQPKRVEIKVRQGVQLIDDGSKAMAIIAGRPDLTEGYLSVFPVYNHLGNVTPDNGDIEFKGDVEISGNVEDYMIVRASGNVTVYGFVANASIHSGGDLRVHGNVIGSKLYAGGLSALCKEISHYLMNVDGQLRILVRSLNQLESQMVQGKLPVGYAVKLLLEKKFPELPKICVNFAKNIEGGREKYDMLDKSIPDLIDELANIFYGNGPLTKVPNMDALLKLDKKVMESLYLLESLANKRASIYANYVQTSGLVASASIIIGGEGSFQSNLRAGEDIVIKGARAALKGGRVIGNGNVEISEAGNTVGVVTKIDTTAKGTVKIGKVWSGVEVKVGEFRKKYNYREMNVYVSNSRVK</sequence>
<dbReference type="PANTHER" id="PTHR38032">
    <property type="entry name" value="POLYMERASE-RELATED"/>
    <property type="match status" value="1"/>
</dbReference>
<gene>
    <name evidence="2" type="ORF">MFMK1_002702</name>
</gene>
<dbReference type="InterPro" id="IPR005646">
    <property type="entry name" value="FapA"/>
</dbReference>
<feature type="domain" description="Flagellar Assembly Protein A N-terminal region" evidence="1">
    <location>
        <begin position="112"/>
        <end position="296"/>
    </location>
</feature>
<dbReference type="EMBL" id="CP121694">
    <property type="protein sequence ID" value="WRO22861.1"/>
    <property type="molecule type" value="Genomic_DNA"/>
</dbReference>
<dbReference type="InterPro" id="IPR046866">
    <property type="entry name" value="FapA_N"/>
</dbReference>
<dbReference type="KEGG" id="dbc:MFMK1_002702"/>
<proteinExistence type="predicted"/>
<dbReference type="Pfam" id="PF20250">
    <property type="entry name" value="FapA_N"/>
    <property type="match status" value="1"/>
</dbReference>